<comment type="caution">
    <text evidence="1">The sequence shown here is derived from an EMBL/GenBank/DDBJ whole genome shotgun (WGS) entry which is preliminary data.</text>
</comment>
<dbReference type="AlphaFoldDB" id="A0A2A2H7I1"/>
<dbReference type="EMBL" id="LMVM01000012">
    <property type="protein sequence ID" value="PAV05203.1"/>
    <property type="molecule type" value="Genomic_DNA"/>
</dbReference>
<evidence type="ECO:0000313" key="1">
    <source>
        <dbReference type="EMBL" id="PAV05203.1"/>
    </source>
</evidence>
<keyword evidence="2" id="KW-1185">Reference proteome</keyword>
<dbReference type="OrthoDB" id="69345at2157"/>
<dbReference type="Proteomes" id="UP000217784">
    <property type="component" value="Unassembled WGS sequence"/>
</dbReference>
<dbReference type="InterPro" id="IPR016736">
    <property type="entry name" value="MJ1481-like"/>
</dbReference>
<organism evidence="1 2">
    <name type="scientific">Methanobacterium bryantii</name>
    <dbReference type="NCBI Taxonomy" id="2161"/>
    <lineage>
        <taxon>Archaea</taxon>
        <taxon>Methanobacteriati</taxon>
        <taxon>Methanobacteriota</taxon>
        <taxon>Methanomada group</taxon>
        <taxon>Methanobacteria</taxon>
        <taxon>Methanobacteriales</taxon>
        <taxon>Methanobacteriaceae</taxon>
        <taxon>Methanobacterium</taxon>
    </lineage>
</organism>
<evidence type="ECO:0008006" key="3">
    <source>
        <dbReference type="Google" id="ProtNLM"/>
    </source>
</evidence>
<name>A0A2A2H7I1_METBR</name>
<dbReference type="Pfam" id="PF09873">
    <property type="entry name" value="SepCysE"/>
    <property type="match status" value="1"/>
</dbReference>
<evidence type="ECO:0000313" key="2">
    <source>
        <dbReference type="Proteomes" id="UP000217784"/>
    </source>
</evidence>
<dbReference type="RefSeq" id="WP_069585066.1">
    <property type="nucleotide sequence ID" value="NZ_LMVM01000012.1"/>
</dbReference>
<proteinExistence type="predicted"/>
<gene>
    <name evidence="1" type="ORF">ASJ80_13055</name>
</gene>
<accession>A0A2A2H7I1</accession>
<sequence length="226" mass="25290">MEKLRLHQAQLLIKEAGKSKTTGEKFKAPKEGNIDVKLFGEILDELIEAEEFIYSSRPSHKLNENDANLFCGKILKVRTKIDSMLANFGVIEKESVEEEIKKLSDGLLILTSKGNFRKMISKFGVDAQQILVAGVPLEVEDMKIINPKIPEAALGAISKKIEHVKNDISRKMSSLSLEKILVIIESDKASELLGKRAEEIYNANVVTLDNLKDLTPEEFKDIITKV</sequence>
<protein>
    <recommendedName>
        <fullName evidence="3">DUF2100 domain-containing protein</fullName>
    </recommendedName>
</protein>
<reference evidence="1 2" key="1">
    <citation type="journal article" date="2017" name="BMC Genomics">
        <title>Genomic analysis of methanogenic archaea reveals a shift towards energy conservation.</title>
        <authorList>
            <person name="Gilmore S.P."/>
            <person name="Henske J.K."/>
            <person name="Sexton J.A."/>
            <person name="Solomon K.V."/>
            <person name="Seppala S."/>
            <person name="Yoo J.I."/>
            <person name="Huyett L.M."/>
            <person name="Pressman A."/>
            <person name="Cogan J.Z."/>
            <person name="Kivenson V."/>
            <person name="Peng X."/>
            <person name="Tan Y."/>
            <person name="Valentine D.L."/>
            <person name="O'Malley M.A."/>
        </authorList>
    </citation>
    <scope>NUCLEOTIDE SEQUENCE [LARGE SCALE GENOMIC DNA]</scope>
    <source>
        <strain evidence="1 2">M.o.H.</strain>
    </source>
</reference>